<dbReference type="AlphaFoldDB" id="A0A9D1MF47"/>
<evidence type="ECO:0000313" key="4">
    <source>
        <dbReference type="Proteomes" id="UP000824081"/>
    </source>
</evidence>
<proteinExistence type="predicted"/>
<dbReference type="Proteomes" id="UP000824081">
    <property type="component" value="Unassembled WGS sequence"/>
</dbReference>
<reference evidence="3" key="1">
    <citation type="submission" date="2020-10" db="EMBL/GenBank/DDBJ databases">
        <authorList>
            <person name="Gilroy R."/>
        </authorList>
    </citation>
    <scope>NUCLEOTIDE SEQUENCE</scope>
    <source>
        <strain evidence="3">11687</strain>
    </source>
</reference>
<feature type="signal peptide" evidence="2">
    <location>
        <begin position="1"/>
        <end position="22"/>
    </location>
</feature>
<feature type="region of interest" description="Disordered" evidence="1">
    <location>
        <begin position="25"/>
        <end position="85"/>
    </location>
</feature>
<evidence type="ECO:0000256" key="2">
    <source>
        <dbReference type="SAM" id="SignalP"/>
    </source>
</evidence>
<dbReference type="PROSITE" id="PS51257">
    <property type="entry name" value="PROKAR_LIPOPROTEIN"/>
    <property type="match status" value="1"/>
</dbReference>
<keyword evidence="2" id="KW-0732">Signal</keyword>
<feature type="chain" id="PRO_5038712894" evidence="2">
    <location>
        <begin position="23"/>
        <end position="998"/>
    </location>
</feature>
<comment type="caution">
    <text evidence="3">The sequence shown here is derived from an EMBL/GenBank/DDBJ whole genome shotgun (WGS) entry which is preliminary data.</text>
</comment>
<protein>
    <submittedName>
        <fullName evidence="3">Uncharacterized protein</fullName>
    </submittedName>
</protein>
<dbReference type="SUPFAM" id="SSF51004">
    <property type="entry name" value="C-terminal (heme d1) domain of cytochrome cd1-nitrite reductase"/>
    <property type="match status" value="1"/>
</dbReference>
<name>A0A9D1MF47_9FIRM</name>
<evidence type="ECO:0000313" key="3">
    <source>
        <dbReference type="EMBL" id="HIU59024.1"/>
    </source>
</evidence>
<organism evidence="3 4">
    <name type="scientific">Candidatus Scatosoma pullistercoris</name>
    <dbReference type="NCBI Taxonomy" id="2840934"/>
    <lineage>
        <taxon>Bacteria</taxon>
        <taxon>Bacillati</taxon>
        <taxon>Bacillota</taxon>
        <taxon>Clostridia</taxon>
        <taxon>Candidatus Scatosoma</taxon>
    </lineage>
</organism>
<evidence type="ECO:0000256" key="1">
    <source>
        <dbReference type="SAM" id="MobiDB-lite"/>
    </source>
</evidence>
<feature type="compositionally biased region" description="Low complexity" evidence="1">
    <location>
        <begin position="25"/>
        <end position="50"/>
    </location>
</feature>
<gene>
    <name evidence="3" type="ORF">IAC57_02870</name>
</gene>
<dbReference type="InterPro" id="IPR011048">
    <property type="entry name" value="Haem_d1_sf"/>
</dbReference>
<dbReference type="EMBL" id="DVMZ01000076">
    <property type="protein sequence ID" value="HIU59024.1"/>
    <property type="molecule type" value="Genomic_DNA"/>
</dbReference>
<reference evidence="3" key="2">
    <citation type="journal article" date="2021" name="PeerJ">
        <title>Extensive microbial diversity within the chicken gut microbiome revealed by metagenomics and culture.</title>
        <authorList>
            <person name="Gilroy R."/>
            <person name="Ravi A."/>
            <person name="Getino M."/>
            <person name="Pursley I."/>
            <person name="Horton D.L."/>
            <person name="Alikhan N.F."/>
            <person name="Baker D."/>
            <person name="Gharbi K."/>
            <person name="Hall N."/>
            <person name="Watson M."/>
            <person name="Adriaenssens E.M."/>
            <person name="Foster-Nyarko E."/>
            <person name="Jarju S."/>
            <person name="Secka A."/>
            <person name="Antonio M."/>
            <person name="Oren A."/>
            <person name="Chaudhuri R.R."/>
            <person name="La Ragione R."/>
            <person name="Hildebrand F."/>
            <person name="Pallen M.J."/>
        </authorList>
    </citation>
    <scope>NUCLEOTIDE SEQUENCE</scope>
    <source>
        <strain evidence="3">11687</strain>
    </source>
</reference>
<sequence length="998" mass="107304">MKKSGKVILALLALGMAAALYACGGNNTSGSTGDSDSVSTSSSDTGSDTASSEDSDSSISSDSDSDTSDSSDSSDSTSEPEPQEPIAVGAFARRWVSGSDTLDLFAGTMTGAADFEVTSFTDAGADSVIGCKADGKEYVLKLGADGTLGMYNAAEDAEPVRTFMPDAAAFGGVWMPDDPYLYVYYAISPVPDGNGYFGWEMYSQATHESVDMLGTGTTALVFDDQGEAGVVFTGYSYDYPYMTIAYDENGTVWCDDGYSVYALEPDAAGIGDAYLTGNGEKILVDFETGKIVYNGTESAFEIKASDYGSALVFSEDGKACYLQRTTTGVYRIDSEGATSVCAAYDPDRLKGVWSNADDSYRITVETDDKIKFGSQEYDLTARVENGEVVYDFTRYDLRYTIRTIEGIDVAVSVESEMQAASGYYILNEAKQVFVGDYVNNIETLSVSADYSVNLKFLLDGTSTSYAGTFTYKPDLECIVLVLGESGMFMLQLEDGAFWVLEEDNGNYAEYSAYYAEEKIPALQEAFSVGLTSQTDTYTTGGTAPVSLRFDFENGELIYNGEEYIYTWGYEFGTFSAYPTMIFVSDLVSDESGNLVDYVYNSLRPFDQGVALESIRMSTGESVYSYFISQSVYSDMIGLSYTYRGPLYDETFTLKDDGSFWISSTDLTDADAAVSPVAYEYTLQRFYDQNGKENIIIAFNPYGNLYLYVYIVDDMYATLFDIVYARTELIGLVGTYYDEAGNTFAVDAHAAILVNGEEVEIQSVSLAPAPSAVYMLGGKRYTASIVSAGVISVTDGTETVTYTLRKFTPSAFVGTYALNGKEIVVSSSAVGINYEPTLKAEVDGSAVTATLAFTADGKQALTFSAFDFSSGMPAMVNYTITLDGQTLTITDGTNTVTAAAADWDYSDFVFTDEKTLTDSTGGTHTFVCLPKLGGKAPLFLYDGASCSQYSVTIAADGTMTLEVTNGVDTFVIEVGADGTVSAGYKPSDIPLPPPPPPAP</sequence>
<accession>A0A9D1MF47</accession>